<dbReference type="OrthoDB" id="2380880at2"/>
<keyword evidence="1" id="KW-0472">Membrane</keyword>
<protein>
    <recommendedName>
        <fullName evidence="4">DUF4401 domain-containing protein</fullName>
    </recommendedName>
</protein>
<keyword evidence="3" id="KW-1185">Reference proteome</keyword>
<proteinExistence type="predicted"/>
<feature type="transmembrane region" description="Helical" evidence="1">
    <location>
        <begin position="78"/>
        <end position="99"/>
    </location>
</feature>
<keyword evidence="1" id="KW-0812">Transmembrane</keyword>
<dbReference type="RefSeq" id="WP_101179177.1">
    <property type="nucleotide sequence ID" value="NZ_PISE01000061.1"/>
</dbReference>
<comment type="caution">
    <text evidence="2">The sequence shown here is derived from an EMBL/GenBank/DDBJ whole genome shotgun (WGS) entry which is preliminary data.</text>
</comment>
<dbReference type="EMBL" id="PISE01000061">
    <property type="protein sequence ID" value="PKG21798.1"/>
    <property type="molecule type" value="Genomic_DNA"/>
</dbReference>
<gene>
    <name evidence="2" type="ORF">CWS01_20675</name>
</gene>
<dbReference type="Proteomes" id="UP000233375">
    <property type="component" value="Unassembled WGS sequence"/>
</dbReference>
<feature type="transmembrane region" description="Helical" evidence="1">
    <location>
        <begin position="156"/>
        <end position="176"/>
    </location>
</feature>
<keyword evidence="1" id="KW-1133">Transmembrane helix</keyword>
<sequence>MNENRKNIIVKEIMYWKESRMLPEHYCNYLLTLYTEGNQPAEETELMRKSRLSLFLGSLCLSFIPITVFLFYFTELSFILQMGISLIFLTFCIGSIYFLTYKNLGVDIVISATALIFLLASVHIVIKLFPENLMMLNSMLMFHCLIWFIAGRKLQLLYLTISSCVGFILLIGLFFYKIY</sequence>
<organism evidence="2 3">
    <name type="scientific">Niallia nealsonii</name>
    <dbReference type="NCBI Taxonomy" id="115979"/>
    <lineage>
        <taxon>Bacteria</taxon>
        <taxon>Bacillati</taxon>
        <taxon>Bacillota</taxon>
        <taxon>Bacilli</taxon>
        <taxon>Bacillales</taxon>
        <taxon>Bacillaceae</taxon>
        <taxon>Niallia</taxon>
    </lineage>
</organism>
<name>A0A2N0YX18_9BACI</name>
<accession>A0A2N0YX18</accession>
<dbReference type="AlphaFoldDB" id="A0A2N0YX18"/>
<evidence type="ECO:0000313" key="3">
    <source>
        <dbReference type="Proteomes" id="UP000233375"/>
    </source>
</evidence>
<evidence type="ECO:0008006" key="4">
    <source>
        <dbReference type="Google" id="ProtNLM"/>
    </source>
</evidence>
<evidence type="ECO:0000256" key="1">
    <source>
        <dbReference type="SAM" id="Phobius"/>
    </source>
</evidence>
<feature type="transmembrane region" description="Helical" evidence="1">
    <location>
        <begin position="52"/>
        <end position="72"/>
    </location>
</feature>
<feature type="transmembrane region" description="Helical" evidence="1">
    <location>
        <begin position="106"/>
        <end position="126"/>
    </location>
</feature>
<reference evidence="2 3" key="1">
    <citation type="journal article" date="2003" name="Int. J. Syst. Evol. Microbiol.">
        <title>Bacillus nealsonii sp. nov., isolated from a spacecraft-assembly facility, whose spores are gamma-radiation resistant.</title>
        <authorList>
            <person name="Venkateswaran K."/>
            <person name="Kempf M."/>
            <person name="Chen F."/>
            <person name="Satomi M."/>
            <person name="Nicholson W."/>
            <person name="Kern R."/>
        </authorList>
    </citation>
    <scope>NUCLEOTIDE SEQUENCE [LARGE SCALE GENOMIC DNA]</scope>
    <source>
        <strain evidence="2 3">FO-92</strain>
    </source>
</reference>
<evidence type="ECO:0000313" key="2">
    <source>
        <dbReference type="EMBL" id="PKG21798.1"/>
    </source>
</evidence>